<dbReference type="SUPFAM" id="SSF47473">
    <property type="entry name" value="EF-hand"/>
    <property type="match status" value="1"/>
</dbReference>
<evidence type="ECO:0000256" key="1">
    <source>
        <dbReference type="SAM" id="MobiDB-lite"/>
    </source>
</evidence>
<dbReference type="Gene3D" id="1.10.238.10">
    <property type="entry name" value="EF-hand"/>
    <property type="match status" value="1"/>
</dbReference>
<dbReference type="EMBL" id="WTUX01000012">
    <property type="protein sequence ID" value="MZR13552.1"/>
    <property type="molecule type" value="Genomic_DNA"/>
</dbReference>
<protein>
    <recommendedName>
        <fullName evidence="5">EF hand</fullName>
    </recommendedName>
</protein>
<feature type="compositionally biased region" description="Acidic residues" evidence="1">
    <location>
        <begin position="91"/>
        <end position="100"/>
    </location>
</feature>
<feature type="region of interest" description="Disordered" evidence="1">
    <location>
        <begin position="75"/>
        <end position="120"/>
    </location>
</feature>
<feature type="chain" id="PRO_5033023756" description="EF hand" evidence="2">
    <location>
        <begin position="25"/>
        <end position="120"/>
    </location>
</feature>
<organism evidence="3 4">
    <name type="scientific">Maritimibacter harenae</name>
    <dbReference type="NCBI Taxonomy" id="2606218"/>
    <lineage>
        <taxon>Bacteria</taxon>
        <taxon>Pseudomonadati</taxon>
        <taxon>Pseudomonadota</taxon>
        <taxon>Alphaproteobacteria</taxon>
        <taxon>Rhodobacterales</taxon>
        <taxon>Roseobacteraceae</taxon>
        <taxon>Maritimibacter</taxon>
    </lineage>
</organism>
<gene>
    <name evidence="3" type="ORF">GQE99_11045</name>
</gene>
<reference evidence="3 4" key="1">
    <citation type="submission" date="2019-12" db="EMBL/GenBank/DDBJ databases">
        <title>Maritimibacter sp. nov. sp. isolated from sea sand.</title>
        <authorList>
            <person name="Kim J."/>
            <person name="Jeong S.E."/>
            <person name="Jung H.S."/>
            <person name="Jeon C.O."/>
        </authorList>
    </citation>
    <scope>NUCLEOTIDE SEQUENCE [LARGE SCALE GENOMIC DNA]</scope>
    <source>
        <strain evidence="3 4">DP07</strain>
    </source>
</reference>
<evidence type="ECO:0000313" key="3">
    <source>
        <dbReference type="EMBL" id="MZR13552.1"/>
    </source>
</evidence>
<dbReference type="InterPro" id="IPR011992">
    <property type="entry name" value="EF-hand-dom_pair"/>
</dbReference>
<evidence type="ECO:0000256" key="2">
    <source>
        <dbReference type="SAM" id="SignalP"/>
    </source>
</evidence>
<accession>A0A845M2U6</accession>
<dbReference type="AlphaFoldDB" id="A0A845M2U6"/>
<feature type="signal peptide" evidence="2">
    <location>
        <begin position="1"/>
        <end position="24"/>
    </location>
</feature>
<proteinExistence type="predicted"/>
<feature type="compositionally biased region" description="Polar residues" evidence="1">
    <location>
        <begin position="101"/>
        <end position="120"/>
    </location>
</feature>
<dbReference type="RefSeq" id="WP_161351679.1">
    <property type="nucleotide sequence ID" value="NZ_WTUX01000012.1"/>
</dbReference>
<keyword evidence="4" id="KW-1185">Reference proteome</keyword>
<name>A0A845M2U6_9RHOB</name>
<dbReference type="Proteomes" id="UP000467322">
    <property type="component" value="Unassembled WGS sequence"/>
</dbReference>
<keyword evidence="2" id="KW-0732">Signal</keyword>
<comment type="caution">
    <text evidence="3">The sequence shown here is derived from an EMBL/GenBank/DDBJ whole genome shotgun (WGS) entry which is preliminary data.</text>
</comment>
<evidence type="ECO:0000313" key="4">
    <source>
        <dbReference type="Proteomes" id="UP000467322"/>
    </source>
</evidence>
<evidence type="ECO:0008006" key="5">
    <source>
        <dbReference type="Google" id="ProtNLM"/>
    </source>
</evidence>
<sequence length="120" mass="12553">MTFMHKMALPLTLGFALTAGAATAQGMFFSQIDADNDATLSYGELEMAFGAQADAALAMYDVNDDGLIERSEALDVQQRGEAQASTATVTEEQEDSDDMASNDTVSAGASASAQVDLETN</sequence>